<evidence type="ECO:0000313" key="2">
    <source>
        <dbReference type="EMBL" id="KAH0891358.1"/>
    </source>
</evidence>
<gene>
    <name evidence="2" type="ORF">HID58_053787</name>
</gene>
<dbReference type="Gene3D" id="3.30.420.10">
    <property type="entry name" value="Ribonuclease H-like superfamily/Ribonuclease H"/>
    <property type="match status" value="1"/>
</dbReference>
<keyword evidence="3" id="KW-1185">Reference proteome</keyword>
<dbReference type="EMBL" id="JAGKQM010000013">
    <property type="protein sequence ID" value="KAH0891358.1"/>
    <property type="molecule type" value="Genomic_DNA"/>
</dbReference>
<evidence type="ECO:0000313" key="3">
    <source>
        <dbReference type="Proteomes" id="UP000824890"/>
    </source>
</evidence>
<reference evidence="2 3" key="1">
    <citation type="submission" date="2021-05" db="EMBL/GenBank/DDBJ databases">
        <title>Genome Assembly of Synthetic Allotetraploid Brassica napus Reveals Homoeologous Exchanges between Subgenomes.</title>
        <authorList>
            <person name="Davis J.T."/>
        </authorList>
    </citation>
    <scope>NUCLEOTIDE SEQUENCE [LARGE SCALE GENOMIC DNA]</scope>
    <source>
        <strain evidence="3">cv. Da-Ae</strain>
        <tissue evidence="2">Seedling</tissue>
    </source>
</reference>
<proteinExistence type="predicted"/>
<organism evidence="2 3">
    <name type="scientific">Brassica napus</name>
    <name type="common">Rape</name>
    <dbReference type="NCBI Taxonomy" id="3708"/>
    <lineage>
        <taxon>Eukaryota</taxon>
        <taxon>Viridiplantae</taxon>
        <taxon>Streptophyta</taxon>
        <taxon>Embryophyta</taxon>
        <taxon>Tracheophyta</taxon>
        <taxon>Spermatophyta</taxon>
        <taxon>Magnoliopsida</taxon>
        <taxon>eudicotyledons</taxon>
        <taxon>Gunneridae</taxon>
        <taxon>Pentapetalae</taxon>
        <taxon>rosids</taxon>
        <taxon>malvids</taxon>
        <taxon>Brassicales</taxon>
        <taxon>Brassicaceae</taxon>
        <taxon>Brassiceae</taxon>
        <taxon>Brassica</taxon>
    </lineage>
</organism>
<dbReference type="Gene3D" id="3.60.10.10">
    <property type="entry name" value="Endonuclease/exonuclease/phosphatase"/>
    <property type="match status" value="1"/>
</dbReference>
<accession>A0ABQ8AG39</accession>
<dbReference type="Pfam" id="PF13456">
    <property type="entry name" value="RVT_3"/>
    <property type="match status" value="1"/>
</dbReference>
<dbReference type="PANTHER" id="PTHR33710:SF73">
    <property type="entry name" value="ZINC KNUCKLE CX2CX4HX4C DOMAIN-CONTAINING PROTEIN"/>
    <property type="match status" value="1"/>
</dbReference>
<feature type="domain" description="RNase H type-1" evidence="1">
    <location>
        <begin position="438"/>
        <end position="532"/>
    </location>
</feature>
<protein>
    <recommendedName>
        <fullName evidence="1">RNase H type-1 domain-containing protein</fullName>
    </recommendedName>
</protein>
<dbReference type="InterPro" id="IPR002156">
    <property type="entry name" value="RNaseH_domain"/>
</dbReference>
<name>A0ABQ8AG39_BRANA</name>
<dbReference type="Proteomes" id="UP000824890">
    <property type="component" value="Unassembled WGS sequence"/>
</dbReference>
<feature type="non-terminal residue" evidence="2">
    <location>
        <position position="533"/>
    </location>
</feature>
<evidence type="ECO:0000259" key="1">
    <source>
        <dbReference type="Pfam" id="PF13456"/>
    </source>
</evidence>
<dbReference type="InterPro" id="IPR036397">
    <property type="entry name" value="RNaseH_sf"/>
</dbReference>
<dbReference type="InterPro" id="IPR036691">
    <property type="entry name" value="Endo/exonu/phosph_ase_sf"/>
</dbReference>
<dbReference type="PANTHER" id="PTHR33710">
    <property type="entry name" value="BNAC02G09200D PROTEIN"/>
    <property type="match status" value="1"/>
</dbReference>
<sequence length="533" mass="62121">MEGLGSPLIKDKKEEFEVTGVVQDLKTIGGLYTWNGNRSKYNIRTRIDRAMATCEWLDLYPTAHVKLLPWIGSDHKPLLVDTESIKCNRKKQFRYDNRWRFEPGVKNIVKEVLEKCRNALSRWRSQNPRNTERRINQLKQEIEQAYQALDIDYAHINMLKAELSLQYRLEEEYWRTKSRVQWLQAGDRNTRFFHSKTKQRRSNNRIIHISDEEGKSYMEVKDTHNQIIKYFQELYKMFCRATEDECRVLMQTLREYQRASGQAVNFAKSAITFAKGIPQITQENLMRMTGIAKIGGRLPEKIGRRRKDAFDTSYGWRSILQARSLLQEGIKWIVGDGSKIRVWEDNWIHTQPAKAASGPGKEAFPYLKARDLMIEGTKSWNEHLIISAIRCSIYPQHKTYSSAMNQDTPIWNFTKTGEYTVRSGYHLCNQIRNCLNLEDQGNQSVTEAEALRIAVTQMRALAFDKVHFFSDCKAIMDELAQYITRATTRKVRNTESISMIQDIVEAAKDNGFTFSYMTRSSLSLVDELAKKAR</sequence>
<dbReference type="SUPFAM" id="SSF56219">
    <property type="entry name" value="DNase I-like"/>
    <property type="match status" value="1"/>
</dbReference>
<comment type="caution">
    <text evidence="2">The sequence shown here is derived from an EMBL/GenBank/DDBJ whole genome shotgun (WGS) entry which is preliminary data.</text>
</comment>